<dbReference type="SMART" id="SM00248">
    <property type="entry name" value="ANK"/>
    <property type="match status" value="8"/>
</dbReference>
<dbReference type="PANTHER" id="PTHR24198">
    <property type="entry name" value="ANKYRIN REPEAT AND PROTEIN KINASE DOMAIN-CONTAINING PROTEIN"/>
    <property type="match status" value="1"/>
</dbReference>
<dbReference type="Gene3D" id="1.25.40.20">
    <property type="entry name" value="Ankyrin repeat-containing domain"/>
    <property type="match status" value="1"/>
</dbReference>
<name>A0A5E8CKH5_9ZZZZ</name>
<dbReference type="AlphaFoldDB" id="A0A5E8CKH5"/>
<dbReference type="InterPro" id="IPR002110">
    <property type="entry name" value="Ankyrin_rpt"/>
</dbReference>
<keyword evidence="2" id="KW-0040">ANK repeat</keyword>
<protein>
    <submittedName>
        <fullName evidence="3">Ankyrin repeats (3 copies)</fullName>
    </submittedName>
</protein>
<evidence type="ECO:0000256" key="2">
    <source>
        <dbReference type="ARBA" id="ARBA00023043"/>
    </source>
</evidence>
<dbReference type="InterPro" id="IPR036770">
    <property type="entry name" value="Ankyrin_rpt-contain_sf"/>
</dbReference>
<proteinExistence type="predicted"/>
<evidence type="ECO:0000313" key="3">
    <source>
        <dbReference type="EMBL" id="VVU95179.1"/>
    </source>
</evidence>
<sequence>MDDNKVLFEYIKNHEWEKFIDTLKNNEEIDVNIRDANYNYLIQYVIMFNKKNIVTYLINRGCRLDIIDTDGRSILFSPIKYNYIDILELLLHFNNSVIGVSLIDIRDNFGLTALYYTILFNNIKAFEILIENGSSLLIKDKKSNDALHLAVQYKRIELLKKILGYKININTINSNGDTALHLACTYNYTNIALLLITKGADLNMKNYKEQATPLLYSIAQDNFELIENFIKNNVDVNIQDAYGNTALHLAVLEQTSKSIEILIQDPNINFNLVNLDGNTPLHIILEEYSIENAYSFVDKIVKKTNLNIQNNKGNTCLYYIISKELWSLTSIIENKKCNFFIKNNDNQMIFDLFSKDSSQKRKMVNIAVNSYYYLVKNSQKKWKNKWENICSKSNDEGISELSKLVNKKDSKENLCKEIIKNYIIKNNISIPLGIDNLNITIDNGIAVNSCTYTGSTIDVLSGLIYLKENFNNIGTSFSDIITSNPNVEKYYETIGIASNSSKEFLNFEILWIYQKIFYPTNFDEIIDHLLKQKSIKYIIIPIGIELSNGSHANILIWDKEKNQVERFEPNGKNYPYLLNYNGQLLDKLIENKLTCFDKNLSYMTPNSYLPSISFQQFEIKEDVSCSKIGDPNGFCAIWCNWWVFMRLKYINISSEKLVIKLLKKIREDNLSFKNLIRNYSINITSIRDKILKLANIDINDWINDQYNESEFEIIDKELKKMYFK</sequence>
<dbReference type="Pfam" id="PF12796">
    <property type="entry name" value="Ank_2"/>
    <property type="match status" value="3"/>
</dbReference>
<dbReference type="PANTHER" id="PTHR24198:SF165">
    <property type="entry name" value="ANKYRIN REPEAT-CONTAINING PROTEIN-RELATED"/>
    <property type="match status" value="1"/>
</dbReference>
<dbReference type="PROSITE" id="PS50297">
    <property type="entry name" value="ANK_REP_REGION"/>
    <property type="match status" value="1"/>
</dbReference>
<dbReference type="SUPFAM" id="SSF48403">
    <property type="entry name" value="Ankyrin repeat"/>
    <property type="match status" value="2"/>
</dbReference>
<keyword evidence="1" id="KW-0677">Repeat</keyword>
<evidence type="ECO:0000256" key="1">
    <source>
        <dbReference type="ARBA" id="ARBA00022737"/>
    </source>
</evidence>
<dbReference type="PROSITE" id="PS50088">
    <property type="entry name" value="ANK_REPEAT"/>
    <property type="match status" value="4"/>
</dbReference>
<accession>A0A5E8CKH5</accession>
<organism evidence="3">
    <name type="scientific">seawater metagenome</name>
    <dbReference type="NCBI Taxonomy" id="1561972"/>
    <lineage>
        <taxon>unclassified sequences</taxon>
        <taxon>metagenomes</taxon>
        <taxon>ecological metagenomes</taxon>
    </lineage>
</organism>
<dbReference type="EMBL" id="CABVLZ010000004">
    <property type="protein sequence ID" value="VVU95179.1"/>
    <property type="molecule type" value="Genomic_DNA"/>
</dbReference>
<reference evidence="3" key="1">
    <citation type="submission" date="2019-09" db="EMBL/GenBank/DDBJ databases">
        <authorList>
            <person name="Needham M D."/>
        </authorList>
    </citation>
    <scope>NUCLEOTIDE SEQUENCE</scope>
</reference>
<gene>
    <name evidence="3" type="ORF">CPAV1605_904</name>
</gene>